<dbReference type="SMART" id="SM00324">
    <property type="entry name" value="RhoGAP"/>
    <property type="match status" value="1"/>
</dbReference>
<dbReference type="PANTHER" id="PTHR11200">
    <property type="entry name" value="INOSITOL 5-PHOSPHATASE"/>
    <property type="match status" value="1"/>
</dbReference>
<evidence type="ECO:0000256" key="1">
    <source>
        <dbReference type="ARBA" id="ARBA00004146"/>
    </source>
</evidence>
<dbReference type="Gene3D" id="3.60.10.10">
    <property type="entry name" value="Endonuclease/exonuclease/phosphatase"/>
    <property type="match status" value="2"/>
</dbReference>
<dbReference type="Pfam" id="PF21310">
    <property type="entry name" value="OCRL-like_ASH"/>
    <property type="match status" value="1"/>
</dbReference>
<dbReference type="SUPFAM" id="SSF48350">
    <property type="entry name" value="GTPase activation domain, GAP"/>
    <property type="match status" value="1"/>
</dbReference>
<dbReference type="InterPro" id="IPR008936">
    <property type="entry name" value="Rho_GTPase_activation_prot"/>
</dbReference>
<dbReference type="SMART" id="SM00128">
    <property type="entry name" value="IPPc"/>
    <property type="match status" value="1"/>
</dbReference>
<sequence>MSRPLDSILQDILLPSEEVKVAIEARAPDTDSDLTGLDAHFSHDAGPESPRKKILAVVSHVHPARGQEQGCVFVFHPKPSQVQSTSDDYVVEHVFPVFGDFSISMSQPRRSTMDLRSASAGNVSILNQPRTELTLTIKPGHDPAVEPISLLTNDIQGLRSVLAECKRLKNVYDTQDEPDFEPFAWVAPYVMDGSLPLLLSPIPPDLRQLHKPLHSLLSPASAGMSGDDAFDIAMIREDWMRRKVRENLASTGCKFEQLKIRVGTFNVNGKFPSQDLSAWLGHHSSIAKLIPPLKEMSPLSLREVVTGPPNEIAALQGKASADAASLSINTSSTIIASTTQNASRSSIPISQPDAPDVIEDTTDPDLIVLAFQELDLSAEALLYSTKTMREDAWCVAAFAGLGEKAVMYEKLVSKQLVGMLLVVIAKKRLKSCFNDIKSASVGAGIMGIMGNKGATALRLQFTPSLFPSSEASAARPISLTFVNSHLAAFDEMFEKRNLDFHDLSKRLIFDSGIPLEDPSSPGALYAPATVPLNVYETDALFWMLMYAMRHGRAFEGFMEHPVSYPPSYRFGAGALSDSQGYDTKRKPAWTDRILYMVADSVSVKQLEYTSHSEITMSDHRPVSAEFDVKIPAVDDARYETFVQRIWRDVAEFENSDERPNIKISDSIVEFGKISYNQCVSRTIELENIGKVPCAFRFVSPAPGTPICPEWLKIERMTGLVLPGEKIIISLSALVENATAARLNLAQTHLEDTLVLHTALGRDHFISITGDYQRTCFATSLAWLVRLPGPVRTLKSQDDLLPEGRAINAPREIMKLVNWLMSNATDVTGLFVTKGEDELVTQIRECLDTGAEFVFGCSETEPRVAWAVADTLVRLLESLSEPVVPASLHARCIQMTSRDEAFELLDAFPTITVNVWISITAFLHFIGQQQSSELDTEQLAVLLRDDEITATPVSVVGKRNYLRYFLS</sequence>
<feature type="domain" description="Rho-GAP" evidence="5">
    <location>
        <begin position="794"/>
        <end position="966"/>
    </location>
</feature>
<name>A0A1C7MPV1_GRIFR</name>
<evidence type="ECO:0000313" key="6">
    <source>
        <dbReference type="EMBL" id="OBZ76964.1"/>
    </source>
</evidence>
<dbReference type="InterPro" id="IPR000198">
    <property type="entry name" value="RhoGAP_dom"/>
</dbReference>
<dbReference type="InterPro" id="IPR036691">
    <property type="entry name" value="Endo/exonu/phosph_ase_sf"/>
</dbReference>
<dbReference type="EMBL" id="LUGG01000003">
    <property type="protein sequence ID" value="OBZ76964.1"/>
    <property type="molecule type" value="Genomic_DNA"/>
</dbReference>
<evidence type="ECO:0000259" key="5">
    <source>
        <dbReference type="PROSITE" id="PS50238"/>
    </source>
</evidence>
<comment type="subcellular location">
    <subcellularLocation>
        <location evidence="2">Cytoplasmic vesicle</location>
        <location evidence="2">Phagosome membrane</location>
    </subcellularLocation>
    <subcellularLocation>
        <location evidence="1">Early endosome membrane</location>
    </subcellularLocation>
</comment>
<dbReference type="InterPro" id="IPR000300">
    <property type="entry name" value="IPPc"/>
</dbReference>
<dbReference type="SUPFAM" id="SSF56219">
    <property type="entry name" value="DNase I-like"/>
    <property type="match status" value="1"/>
</dbReference>
<dbReference type="Pfam" id="PF22669">
    <property type="entry name" value="Exo_endo_phos2"/>
    <property type="match status" value="2"/>
</dbReference>
<evidence type="ECO:0000256" key="4">
    <source>
        <dbReference type="ARBA" id="ARBA00023329"/>
    </source>
</evidence>
<dbReference type="PANTHER" id="PTHR11200:SF300">
    <property type="entry name" value="TYPE II INOSITOL 1,4,5-TRISPHOSPHATE 5-PHOSPHATASE"/>
    <property type="match status" value="1"/>
</dbReference>
<dbReference type="Pfam" id="PF00620">
    <property type="entry name" value="RhoGAP"/>
    <property type="match status" value="1"/>
</dbReference>
<reference evidence="6 7" key="1">
    <citation type="submission" date="2016-03" db="EMBL/GenBank/DDBJ databases">
        <title>Whole genome sequencing of Grifola frondosa 9006-11.</title>
        <authorList>
            <person name="Min B."/>
            <person name="Park H."/>
            <person name="Kim J.-G."/>
            <person name="Cho H."/>
            <person name="Oh Y.-L."/>
            <person name="Kong W.-S."/>
            <person name="Choi I.-G."/>
        </authorList>
    </citation>
    <scope>NUCLEOTIDE SEQUENCE [LARGE SCALE GENOMIC DNA]</scope>
    <source>
        <strain evidence="6 7">9006-11</strain>
    </source>
</reference>
<dbReference type="GO" id="GO:0004439">
    <property type="term" value="F:phosphatidylinositol-4,5-bisphosphate 5-phosphatase activity"/>
    <property type="evidence" value="ECO:0007669"/>
    <property type="project" value="TreeGrafter"/>
</dbReference>
<dbReference type="Gene3D" id="1.10.555.10">
    <property type="entry name" value="Rho GTPase activation protein"/>
    <property type="match status" value="1"/>
</dbReference>
<dbReference type="InterPro" id="IPR013783">
    <property type="entry name" value="Ig-like_fold"/>
</dbReference>
<dbReference type="GO" id="GO:0031901">
    <property type="term" value="C:early endosome membrane"/>
    <property type="evidence" value="ECO:0007669"/>
    <property type="project" value="UniProtKB-SubCell"/>
</dbReference>
<dbReference type="InterPro" id="IPR048869">
    <property type="entry name" value="OCRL-1_2_ASH"/>
</dbReference>
<dbReference type="PROSITE" id="PS50238">
    <property type="entry name" value="RHOGAP"/>
    <property type="match status" value="1"/>
</dbReference>
<accession>A0A1C7MPV1</accession>
<dbReference type="Gene3D" id="2.60.40.10">
    <property type="entry name" value="Immunoglobulins"/>
    <property type="match status" value="1"/>
</dbReference>
<gene>
    <name evidence="6" type="primary">Ocrl</name>
    <name evidence="6" type="ORF">A0H81_03078</name>
</gene>
<comment type="caution">
    <text evidence="6">The sequence shown here is derived from an EMBL/GenBank/DDBJ whole genome shotgun (WGS) entry which is preliminary data.</text>
</comment>
<dbReference type="OMA" id="VREDAWC"/>
<keyword evidence="7" id="KW-1185">Reference proteome</keyword>
<evidence type="ECO:0000313" key="7">
    <source>
        <dbReference type="Proteomes" id="UP000092993"/>
    </source>
</evidence>
<keyword evidence="4" id="KW-0968">Cytoplasmic vesicle</keyword>
<dbReference type="GO" id="GO:0007165">
    <property type="term" value="P:signal transduction"/>
    <property type="evidence" value="ECO:0007669"/>
    <property type="project" value="InterPro"/>
</dbReference>
<dbReference type="OrthoDB" id="7862313at2759"/>
<organism evidence="6 7">
    <name type="scientific">Grifola frondosa</name>
    <name type="common">Maitake</name>
    <name type="synonym">Polyporus frondosus</name>
    <dbReference type="NCBI Taxonomy" id="5627"/>
    <lineage>
        <taxon>Eukaryota</taxon>
        <taxon>Fungi</taxon>
        <taxon>Dikarya</taxon>
        <taxon>Basidiomycota</taxon>
        <taxon>Agaricomycotina</taxon>
        <taxon>Agaricomycetes</taxon>
        <taxon>Polyporales</taxon>
        <taxon>Grifolaceae</taxon>
        <taxon>Grifola</taxon>
    </lineage>
</organism>
<dbReference type="Proteomes" id="UP000092993">
    <property type="component" value="Unassembled WGS sequence"/>
</dbReference>
<protein>
    <submittedName>
        <fullName evidence="6">Inositol polyphosphate 5-phosphatase OCRL-1</fullName>
    </submittedName>
</protein>
<dbReference type="InterPro" id="IPR046985">
    <property type="entry name" value="IP5"/>
</dbReference>
<keyword evidence="3" id="KW-0967">Endosome</keyword>
<dbReference type="GO" id="GO:0046856">
    <property type="term" value="P:phosphatidylinositol dephosphorylation"/>
    <property type="evidence" value="ECO:0007669"/>
    <property type="project" value="InterPro"/>
</dbReference>
<dbReference type="STRING" id="5627.A0A1C7MPV1"/>
<dbReference type="AlphaFoldDB" id="A0A1C7MPV1"/>
<proteinExistence type="predicted"/>
<evidence type="ECO:0000256" key="2">
    <source>
        <dbReference type="ARBA" id="ARBA00004580"/>
    </source>
</evidence>
<evidence type="ECO:0000256" key="3">
    <source>
        <dbReference type="ARBA" id="ARBA00022753"/>
    </source>
</evidence>